<protein>
    <submittedName>
        <fullName evidence="2">Saccharopine dehydrogenase, putative</fullName>
    </submittedName>
</protein>
<evidence type="ECO:0000256" key="1">
    <source>
        <dbReference type="SAM" id="MobiDB-lite"/>
    </source>
</evidence>
<dbReference type="InterPro" id="IPR003903">
    <property type="entry name" value="UIM_dom"/>
</dbReference>
<accession>A0A9W5WWB6</accession>
<proteinExistence type="predicted"/>
<keyword evidence="3" id="KW-1185">Reference proteome</keyword>
<comment type="caution">
    <text evidence="2">The sequence shown here is derived from an EMBL/GenBank/DDBJ whole genome shotgun (WGS) entry which is preliminary data.</text>
</comment>
<evidence type="ECO:0000313" key="2">
    <source>
        <dbReference type="EMBL" id="GFE55754.1"/>
    </source>
</evidence>
<evidence type="ECO:0000313" key="3">
    <source>
        <dbReference type="Proteomes" id="UP001057455"/>
    </source>
</evidence>
<name>A0A9W5WWB6_BABOV</name>
<dbReference type="AlphaFoldDB" id="A0A9W5WWB6"/>
<reference evidence="2" key="1">
    <citation type="submission" date="2019-12" db="EMBL/GenBank/DDBJ databases">
        <title>Genome sequence of Babesia ovis.</title>
        <authorList>
            <person name="Yamagishi J."/>
            <person name="Sevinc F."/>
            <person name="Xuan X."/>
        </authorList>
    </citation>
    <scope>NUCLEOTIDE SEQUENCE</scope>
    <source>
        <strain evidence="2">Selcuk</strain>
    </source>
</reference>
<feature type="region of interest" description="Disordered" evidence="1">
    <location>
        <begin position="1"/>
        <end position="44"/>
    </location>
</feature>
<sequence length="137" mass="15025">MDEINSYRNRHHKAYLERKGAAVQSATSGTADTEPALGNPTVVEPPVTEPLAHNVEEYIDDLNIKAVGSLDAMEQHGDPLYESSVALARSLQEELNAPSARGEHTRDPDEVYQERIMPSEAEDAELQAAIAQSLIEM</sequence>
<dbReference type="Proteomes" id="UP001057455">
    <property type="component" value="Unassembled WGS sequence"/>
</dbReference>
<dbReference type="PROSITE" id="PS50330">
    <property type="entry name" value="UIM"/>
    <property type="match status" value="1"/>
</dbReference>
<gene>
    <name evidence="2" type="ORF">BaOVIS_031580</name>
</gene>
<organism evidence="2 3">
    <name type="scientific">Babesia ovis</name>
    <dbReference type="NCBI Taxonomy" id="5869"/>
    <lineage>
        <taxon>Eukaryota</taxon>
        <taxon>Sar</taxon>
        <taxon>Alveolata</taxon>
        <taxon>Apicomplexa</taxon>
        <taxon>Aconoidasida</taxon>
        <taxon>Piroplasmida</taxon>
        <taxon>Babesiidae</taxon>
        <taxon>Babesia</taxon>
    </lineage>
</organism>
<dbReference type="OrthoDB" id="362001at2759"/>
<dbReference type="EMBL" id="BLIY01000024">
    <property type="protein sequence ID" value="GFE55754.1"/>
    <property type="molecule type" value="Genomic_DNA"/>
</dbReference>